<proteinExistence type="predicted"/>
<keyword evidence="3" id="KW-1185">Reference proteome</keyword>
<evidence type="ECO:0000313" key="3">
    <source>
        <dbReference type="Proteomes" id="UP000019141"/>
    </source>
</evidence>
<dbReference type="PANTHER" id="PTHR47183">
    <property type="entry name" value="GLUCOSE-1-PHOSPHATE CYTIDYLYLTRANSFERASE-RELATED"/>
    <property type="match status" value="1"/>
</dbReference>
<evidence type="ECO:0000313" key="2">
    <source>
        <dbReference type="EMBL" id="ETW94734.1"/>
    </source>
</evidence>
<dbReference type="Proteomes" id="UP000019141">
    <property type="component" value="Unassembled WGS sequence"/>
</dbReference>
<dbReference type="Gene3D" id="3.90.550.10">
    <property type="entry name" value="Spore Coat Polysaccharide Biosynthesis Protein SpsA, Chain A"/>
    <property type="match status" value="1"/>
</dbReference>
<dbReference type="InterPro" id="IPR029044">
    <property type="entry name" value="Nucleotide-diphossugar_trans"/>
</dbReference>
<dbReference type="HOGENOM" id="CLU_029499_10_0_7"/>
<dbReference type="EMBL" id="AZHW01001016">
    <property type="protein sequence ID" value="ETW94734.1"/>
    <property type="molecule type" value="Genomic_DNA"/>
</dbReference>
<sequence>MKLVILCGGQGTRFREETEFRPKPMIEIGGRPILWHIMKLYTHHNVTDFVLCLGYKGYAIKEFFLNYEMRTKDFTVRLGHQQSVMFHTNHAESGWSVTLAETGETAMTGARLRRVGKYLDEPTFCLTYGDGLGDVNIKELIQFHQAHGKLATVTGVRPPGRFGELQVDGRQVRAFAEKPQVTEGLINGGFFVLQREFVDRYLDDRDDLSLESEPLQRLAADGELMVWPHRGFWQPMDTYREWKLLEELWQMGRAPWKVWE</sequence>
<dbReference type="PANTHER" id="PTHR47183:SF1">
    <property type="entry name" value="GLUCOSE-1-PHOSPHATE CYTIDYLYLTRANSFERASE"/>
    <property type="match status" value="1"/>
</dbReference>
<name>W4L9Z7_ENTF1</name>
<accession>W4L9Z7</accession>
<organism evidence="2 3">
    <name type="scientific">Entotheonella factor</name>
    <dbReference type="NCBI Taxonomy" id="1429438"/>
    <lineage>
        <taxon>Bacteria</taxon>
        <taxon>Pseudomonadati</taxon>
        <taxon>Nitrospinota/Tectimicrobiota group</taxon>
        <taxon>Candidatus Tectimicrobiota</taxon>
        <taxon>Candidatus Entotheonellia</taxon>
        <taxon>Candidatus Entotheonellales</taxon>
        <taxon>Candidatus Entotheonellaceae</taxon>
        <taxon>Candidatus Entotheonella</taxon>
    </lineage>
</organism>
<dbReference type="NCBIfam" id="TIGR02623">
    <property type="entry name" value="G1P_cyt_trans"/>
    <property type="match status" value="1"/>
</dbReference>
<dbReference type="InterPro" id="IPR005835">
    <property type="entry name" value="NTP_transferase_dom"/>
</dbReference>
<dbReference type="AlphaFoldDB" id="W4L9Z7"/>
<gene>
    <name evidence="2" type="ORF">ETSY1_33615</name>
</gene>
<dbReference type="PATRIC" id="fig|1429438.4.peg.6355"/>
<dbReference type="Pfam" id="PF00483">
    <property type="entry name" value="NTP_transferase"/>
    <property type="match status" value="1"/>
</dbReference>
<reference evidence="2 3" key="1">
    <citation type="journal article" date="2014" name="Nature">
        <title>An environmental bacterial taxon with a large and distinct metabolic repertoire.</title>
        <authorList>
            <person name="Wilson M.C."/>
            <person name="Mori T."/>
            <person name="Ruckert C."/>
            <person name="Uria A.R."/>
            <person name="Helf M.J."/>
            <person name="Takada K."/>
            <person name="Gernert C."/>
            <person name="Steffens U.A."/>
            <person name="Heycke N."/>
            <person name="Schmitt S."/>
            <person name="Rinke C."/>
            <person name="Helfrich E.J."/>
            <person name="Brachmann A.O."/>
            <person name="Gurgui C."/>
            <person name="Wakimoto T."/>
            <person name="Kracht M."/>
            <person name="Crusemann M."/>
            <person name="Hentschel U."/>
            <person name="Abe I."/>
            <person name="Matsunaga S."/>
            <person name="Kalinowski J."/>
            <person name="Takeyama H."/>
            <person name="Piel J."/>
        </authorList>
    </citation>
    <scope>NUCLEOTIDE SEQUENCE [LARGE SCALE GENOMIC DNA]</scope>
    <source>
        <strain evidence="3">TSY1</strain>
    </source>
</reference>
<evidence type="ECO:0000259" key="1">
    <source>
        <dbReference type="Pfam" id="PF00483"/>
    </source>
</evidence>
<protein>
    <submittedName>
        <fullName evidence="2">Glucose-1-phosphate cytidylyltransferase</fullName>
    </submittedName>
</protein>
<dbReference type="InterPro" id="IPR046981">
    <property type="entry name" value="G1P_cyt_trans"/>
</dbReference>
<dbReference type="GO" id="GO:0047343">
    <property type="term" value="F:glucose-1-phosphate cytidylyltransferase activity"/>
    <property type="evidence" value="ECO:0007669"/>
    <property type="project" value="InterPro"/>
</dbReference>
<comment type="caution">
    <text evidence="2">The sequence shown here is derived from an EMBL/GenBank/DDBJ whole genome shotgun (WGS) entry which is preliminary data.</text>
</comment>
<dbReference type="CDD" id="cd02524">
    <property type="entry name" value="G1P_cytidylyltransferase"/>
    <property type="match status" value="1"/>
</dbReference>
<feature type="domain" description="Nucleotidyl transferase" evidence="1">
    <location>
        <begin position="4"/>
        <end position="207"/>
    </location>
</feature>
<keyword evidence="2" id="KW-0808">Transferase</keyword>
<keyword evidence="2" id="KW-0548">Nucleotidyltransferase</keyword>
<dbReference type="SUPFAM" id="SSF53448">
    <property type="entry name" value="Nucleotide-diphospho-sugar transferases"/>
    <property type="match status" value="1"/>
</dbReference>
<dbReference type="GO" id="GO:0009243">
    <property type="term" value="P:O antigen biosynthetic process"/>
    <property type="evidence" value="ECO:0007669"/>
    <property type="project" value="InterPro"/>
</dbReference>
<dbReference type="InterPro" id="IPR013446">
    <property type="entry name" value="G1P_cyt_trans-like"/>
</dbReference>